<dbReference type="PROSITE" id="PS01117">
    <property type="entry name" value="HTH_MARR_1"/>
    <property type="match status" value="1"/>
</dbReference>
<dbReference type="GO" id="GO:0003700">
    <property type="term" value="F:DNA-binding transcription factor activity"/>
    <property type="evidence" value="ECO:0007669"/>
    <property type="project" value="InterPro"/>
</dbReference>
<dbReference type="RefSeq" id="WP_347168064.1">
    <property type="nucleotide sequence ID" value="NZ_JBDNCH010000002.1"/>
</dbReference>
<evidence type="ECO:0000256" key="2">
    <source>
        <dbReference type="ARBA" id="ARBA00023125"/>
    </source>
</evidence>
<keyword evidence="1" id="KW-0805">Transcription regulation</keyword>
<dbReference type="SMART" id="SM00347">
    <property type="entry name" value="HTH_MARR"/>
    <property type="match status" value="1"/>
</dbReference>
<dbReference type="EMBL" id="JBDNCH010000002">
    <property type="protein sequence ID" value="MEN9062720.1"/>
    <property type="molecule type" value="Genomic_DNA"/>
</dbReference>
<gene>
    <name evidence="5" type="ORF">ABFB10_18760</name>
</gene>
<accession>A0AAW9SMK8</accession>
<dbReference type="PANTHER" id="PTHR42756:SF1">
    <property type="entry name" value="TRANSCRIPTIONAL REPRESSOR OF EMRAB OPERON"/>
    <property type="match status" value="1"/>
</dbReference>
<dbReference type="PANTHER" id="PTHR42756">
    <property type="entry name" value="TRANSCRIPTIONAL REGULATOR, MARR"/>
    <property type="match status" value="1"/>
</dbReference>
<evidence type="ECO:0000313" key="5">
    <source>
        <dbReference type="EMBL" id="MEN9062720.1"/>
    </source>
</evidence>
<dbReference type="Gene3D" id="1.10.10.10">
    <property type="entry name" value="Winged helix-like DNA-binding domain superfamily/Winged helix DNA-binding domain"/>
    <property type="match status" value="1"/>
</dbReference>
<sequence length="162" mass="18079">MYYCIACYASAKKRYGVQKNQSAGYLLNHLARIFARGLTARIKPLGLTTGNFPALLELWEADGLTQKELVERLDIEQATMANTLARMERDGLIVRKKDENDGRVQRVWLTEQAKGLRVPAVSAALDENEFELAGLSKAERDQFVALMQKVITSISNETGSKS</sequence>
<feature type="domain" description="HTH marR-type" evidence="4">
    <location>
        <begin position="20"/>
        <end position="152"/>
    </location>
</feature>
<comment type="caution">
    <text evidence="5">The sequence shown here is derived from an EMBL/GenBank/DDBJ whole genome shotgun (WGS) entry which is preliminary data.</text>
</comment>
<dbReference type="InterPro" id="IPR023187">
    <property type="entry name" value="Tscrpt_reg_MarR-type_CS"/>
</dbReference>
<keyword evidence="2" id="KW-0238">DNA-binding</keyword>
<dbReference type="InterPro" id="IPR036388">
    <property type="entry name" value="WH-like_DNA-bd_sf"/>
</dbReference>
<evidence type="ECO:0000313" key="6">
    <source>
        <dbReference type="Proteomes" id="UP001428774"/>
    </source>
</evidence>
<organism evidence="5 6">
    <name type="scientific">Ponticoccus litoralis</name>
    <dbReference type="NCBI Taxonomy" id="422297"/>
    <lineage>
        <taxon>Bacteria</taxon>
        <taxon>Pseudomonadati</taxon>
        <taxon>Pseudomonadota</taxon>
        <taxon>Alphaproteobacteria</taxon>
        <taxon>Rhodobacterales</taxon>
        <taxon>Roseobacteraceae</taxon>
        <taxon>Ponticoccus</taxon>
    </lineage>
</organism>
<keyword evidence="3" id="KW-0804">Transcription</keyword>
<evidence type="ECO:0000256" key="1">
    <source>
        <dbReference type="ARBA" id="ARBA00023015"/>
    </source>
</evidence>
<dbReference type="Pfam" id="PF01047">
    <property type="entry name" value="MarR"/>
    <property type="match status" value="1"/>
</dbReference>
<name>A0AAW9SMK8_9RHOB</name>
<dbReference type="PRINTS" id="PR00598">
    <property type="entry name" value="HTHMARR"/>
</dbReference>
<dbReference type="PROSITE" id="PS50995">
    <property type="entry name" value="HTH_MARR_2"/>
    <property type="match status" value="1"/>
</dbReference>
<dbReference type="GO" id="GO:0003677">
    <property type="term" value="F:DNA binding"/>
    <property type="evidence" value="ECO:0007669"/>
    <property type="project" value="UniProtKB-KW"/>
</dbReference>
<dbReference type="SUPFAM" id="SSF46785">
    <property type="entry name" value="Winged helix' DNA-binding domain"/>
    <property type="match status" value="1"/>
</dbReference>
<dbReference type="InterPro" id="IPR036390">
    <property type="entry name" value="WH_DNA-bd_sf"/>
</dbReference>
<dbReference type="AlphaFoldDB" id="A0AAW9SMK8"/>
<protein>
    <submittedName>
        <fullName evidence="5">MarR family transcriptional regulator</fullName>
    </submittedName>
</protein>
<evidence type="ECO:0000256" key="3">
    <source>
        <dbReference type="ARBA" id="ARBA00023163"/>
    </source>
</evidence>
<keyword evidence="6" id="KW-1185">Reference proteome</keyword>
<dbReference type="InterPro" id="IPR000835">
    <property type="entry name" value="HTH_MarR-typ"/>
</dbReference>
<dbReference type="Proteomes" id="UP001428774">
    <property type="component" value="Unassembled WGS sequence"/>
</dbReference>
<reference evidence="5 6" key="1">
    <citation type="submission" date="2024-05" db="EMBL/GenBank/DDBJ databases">
        <title>Genome sequence of Ponticoccus litoralis KCCM 90028.</title>
        <authorList>
            <person name="Kim J.M."/>
            <person name="Lee J.K."/>
            <person name="Choi B.J."/>
            <person name="Bayburt H."/>
            <person name="Baek J.H."/>
            <person name="Jeon C.O."/>
        </authorList>
    </citation>
    <scope>NUCLEOTIDE SEQUENCE [LARGE SCALE GENOMIC DNA]</scope>
    <source>
        <strain evidence="5 6">KCCM 90028</strain>
    </source>
</reference>
<evidence type="ECO:0000259" key="4">
    <source>
        <dbReference type="PROSITE" id="PS50995"/>
    </source>
</evidence>
<proteinExistence type="predicted"/>